<dbReference type="Proteomes" id="UP000515317">
    <property type="component" value="Chromosome"/>
</dbReference>
<dbReference type="PANTHER" id="PTHR48105">
    <property type="entry name" value="THIOREDOXIN REDUCTASE 1-RELATED-RELATED"/>
    <property type="match status" value="1"/>
</dbReference>
<sequence>MYDAIIVGAGPAGLNAALILGRCRRKVLVCDEGKPRNSVSRGVNGFITREGVLPHELRRIGREELRDYPTVEIRENTIIDDVNFCEGGGFEIVMENGARERARKLLLATGSEDKLPGIPGFAELYGHGVFNCPYCDGWEERDRPIAVYGNGTCAKFALQMKVWSDDVVLCTDGPATLSAEDRARLQRNGIPIREEKIVRLEGDDKSLKAVHFENGVQLARKALFFITGGKPDCSLATKLGCQLTAKGFVRTEGNEETNVPGLFVAGDASQGIQFAIVAAAEGACAAFEINSELIEEDLA</sequence>
<evidence type="ECO:0000259" key="4">
    <source>
        <dbReference type="Pfam" id="PF07992"/>
    </source>
</evidence>
<evidence type="ECO:0000256" key="1">
    <source>
        <dbReference type="ARBA" id="ARBA00018719"/>
    </source>
</evidence>
<dbReference type="InterPro" id="IPR036188">
    <property type="entry name" value="FAD/NAD-bd_sf"/>
</dbReference>
<evidence type="ECO:0000313" key="5">
    <source>
        <dbReference type="EMBL" id="BCJ90904.1"/>
    </source>
</evidence>
<dbReference type="RefSeq" id="WP_222874594.1">
    <property type="nucleotide sequence ID" value="NZ_AP023361.1"/>
</dbReference>
<dbReference type="AlphaFoldDB" id="A0A6S6QKM6"/>
<keyword evidence="6" id="KW-1185">Reference proteome</keyword>
<accession>A0A6S6QKM6</accession>
<reference evidence="5 6" key="1">
    <citation type="submission" date="2020-08" db="EMBL/GenBank/DDBJ databases">
        <title>Genome sequence of Rhizobiales bacterium strain IZ6.</title>
        <authorList>
            <person name="Nakai R."/>
            <person name="Naganuma T."/>
        </authorList>
    </citation>
    <scope>NUCLEOTIDE SEQUENCE [LARGE SCALE GENOMIC DNA]</scope>
    <source>
        <strain evidence="5 6">IZ6</strain>
    </source>
</reference>
<dbReference type="EMBL" id="AP023361">
    <property type="protein sequence ID" value="BCJ90904.1"/>
    <property type="molecule type" value="Genomic_DNA"/>
</dbReference>
<name>A0A6S6QKM6_9HYPH</name>
<evidence type="ECO:0000256" key="3">
    <source>
        <dbReference type="ARBA" id="ARBA00023002"/>
    </source>
</evidence>
<gene>
    <name evidence="5" type="ORF">IZ6_16390</name>
</gene>
<dbReference type="PRINTS" id="PR00469">
    <property type="entry name" value="PNDRDTASEII"/>
</dbReference>
<dbReference type="InterPro" id="IPR050097">
    <property type="entry name" value="Ferredoxin-NADP_redctase_2"/>
</dbReference>
<dbReference type="InterPro" id="IPR023753">
    <property type="entry name" value="FAD/NAD-binding_dom"/>
</dbReference>
<keyword evidence="3" id="KW-0560">Oxidoreductase</keyword>
<dbReference type="Pfam" id="PF07992">
    <property type="entry name" value="Pyr_redox_2"/>
    <property type="match status" value="1"/>
</dbReference>
<proteinExistence type="predicted"/>
<feature type="domain" description="FAD/NAD(P)-binding" evidence="4">
    <location>
        <begin position="2"/>
        <end position="282"/>
    </location>
</feature>
<dbReference type="Gene3D" id="3.50.50.60">
    <property type="entry name" value="FAD/NAD(P)-binding domain"/>
    <property type="match status" value="2"/>
</dbReference>
<evidence type="ECO:0000313" key="6">
    <source>
        <dbReference type="Proteomes" id="UP000515317"/>
    </source>
</evidence>
<dbReference type="KEGG" id="tso:IZ6_16390"/>
<organism evidence="5 6">
    <name type="scientific">Terrihabitans soli</name>
    <dbReference type="NCBI Taxonomy" id="708113"/>
    <lineage>
        <taxon>Bacteria</taxon>
        <taxon>Pseudomonadati</taxon>
        <taxon>Pseudomonadota</taxon>
        <taxon>Alphaproteobacteria</taxon>
        <taxon>Hyphomicrobiales</taxon>
        <taxon>Terrihabitans</taxon>
    </lineage>
</organism>
<dbReference type="PRINTS" id="PR00368">
    <property type="entry name" value="FADPNR"/>
</dbReference>
<evidence type="ECO:0000256" key="2">
    <source>
        <dbReference type="ARBA" id="ARBA00022630"/>
    </source>
</evidence>
<protein>
    <recommendedName>
        <fullName evidence="1">Thioredoxin reductase</fullName>
    </recommendedName>
</protein>
<keyword evidence="2" id="KW-0285">Flavoprotein</keyword>
<dbReference type="GO" id="GO:0016491">
    <property type="term" value="F:oxidoreductase activity"/>
    <property type="evidence" value="ECO:0007669"/>
    <property type="project" value="UniProtKB-KW"/>
</dbReference>
<dbReference type="SUPFAM" id="SSF51905">
    <property type="entry name" value="FAD/NAD(P)-binding domain"/>
    <property type="match status" value="1"/>
</dbReference>